<dbReference type="GO" id="GO:0048288">
    <property type="term" value="P:nuclear membrane fusion involved in karyogamy"/>
    <property type="evidence" value="ECO:0007669"/>
    <property type="project" value="UniProtKB-UniRule"/>
</dbReference>
<evidence type="ECO:0000256" key="9">
    <source>
        <dbReference type="ARBA" id="ARBA00023180"/>
    </source>
</evidence>
<evidence type="ECO:0000256" key="1">
    <source>
        <dbReference type="ARBA" id="ARBA00003389"/>
    </source>
</evidence>
<evidence type="ECO:0000256" key="5">
    <source>
        <dbReference type="ARBA" id="ARBA00022729"/>
    </source>
</evidence>
<dbReference type="PANTHER" id="PTHR28012:SF1">
    <property type="entry name" value="NUCLEAR FUSION PROTEIN KAR5"/>
    <property type="match status" value="1"/>
</dbReference>
<evidence type="ECO:0000256" key="12">
    <source>
        <dbReference type="SAM" id="MobiDB-lite"/>
    </source>
</evidence>
<dbReference type="InterPro" id="IPR007292">
    <property type="entry name" value="Nuclear_fusion_Kar5"/>
</dbReference>
<evidence type="ECO:0000256" key="8">
    <source>
        <dbReference type="ARBA" id="ARBA00023136"/>
    </source>
</evidence>
<keyword evidence="5 11" id="KW-0732">Signal</keyword>
<keyword evidence="3 11" id="KW-0415">Karyogamy</keyword>
<evidence type="ECO:0000313" key="13">
    <source>
        <dbReference type="EMBL" id="KIM23919.1"/>
    </source>
</evidence>
<comment type="function">
    <text evidence="1 11">Required for nuclear membrane fusion during karyogamy.</text>
</comment>
<reference evidence="13 14" key="1">
    <citation type="submission" date="2014-04" db="EMBL/GenBank/DDBJ databases">
        <authorList>
            <consortium name="DOE Joint Genome Institute"/>
            <person name="Kuo A."/>
            <person name="Zuccaro A."/>
            <person name="Kohler A."/>
            <person name="Nagy L.G."/>
            <person name="Floudas D."/>
            <person name="Copeland A."/>
            <person name="Barry K.W."/>
            <person name="Cichocki N."/>
            <person name="Veneault-Fourrey C."/>
            <person name="LaButti K."/>
            <person name="Lindquist E.A."/>
            <person name="Lipzen A."/>
            <person name="Lundell T."/>
            <person name="Morin E."/>
            <person name="Murat C."/>
            <person name="Sun H."/>
            <person name="Tunlid A."/>
            <person name="Henrissat B."/>
            <person name="Grigoriev I.V."/>
            <person name="Hibbett D.S."/>
            <person name="Martin F."/>
            <person name="Nordberg H.P."/>
            <person name="Cantor M.N."/>
            <person name="Hua S.X."/>
        </authorList>
    </citation>
    <scope>NUCLEOTIDE SEQUENCE [LARGE SCALE GENOMIC DNA]</scope>
    <source>
        <strain evidence="13 14">MAFF 305830</strain>
    </source>
</reference>
<gene>
    <name evidence="13" type="ORF">M408DRAFT_27508</name>
</gene>
<evidence type="ECO:0000256" key="11">
    <source>
        <dbReference type="RuleBase" id="RU368082"/>
    </source>
</evidence>
<evidence type="ECO:0000256" key="3">
    <source>
        <dbReference type="ARBA" id="ARBA00022459"/>
    </source>
</evidence>
<organism evidence="13 14">
    <name type="scientific">Serendipita vermifera MAFF 305830</name>
    <dbReference type="NCBI Taxonomy" id="933852"/>
    <lineage>
        <taxon>Eukaryota</taxon>
        <taxon>Fungi</taxon>
        <taxon>Dikarya</taxon>
        <taxon>Basidiomycota</taxon>
        <taxon>Agaricomycotina</taxon>
        <taxon>Agaricomycetes</taxon>
        <taxon>Sebacinales</taxon>
        <taxon>Serendipitaceae</taxon>
        <taxon>Serendipita</taxon>
    </lineage>
</organism>
<evidence type="ECO:0000256" key="7">
    <source>
        <dbReference type="ARBA" id="ARBA00022989"/>
    </source>
</evidence>
<dbReference type="PANTHER" id="PTHR28012">
    <property type="entry name" value="NUCLEAR FUSION PROTEIN KAR5"/>
    <property type="match status" value="1"/>
</dbReference>
<evidence type="ECO:0008006" key="15">
    <source>
        <dbReference type="Google" id="ProtNLM"/>
    </source>
</evidence>
<keyword evidence="9" id="KW-0325">Glycoprotein</keyword>
<dbReference type="GO" id="GO:0031965">
    <property type="term" value="C:nuclear membrane"/>
    <property type="evidence" value="ECO:0007669"/>
    <property type="project" value="UniProtKB-SubCell"/>
</dbReference>
<dbReference type="GO" id="GO:0000742">
    <property type="term" value="P:karyogamy involved in conjugation with cellular fusion"/>
    <property type="evidence" value="ECO:0007669"/>
    <property type="project" value="UniProtKB-UniRule"/>
</dbReference>
<dbReference type="OrthoDB" id="5311848at2759"/>
<keyword evidence="7 11" id="KW-1133">Transmembrane helix</keyword>
<evidence type="ECO:0000256" key="10">
    <source>
        <dbReference type="ARBA" id="ARBA00023242"/>
    </source>
</evidence>
<protein>
    <recommendedName>
        <fullName evidence="15">Nuclear fusion protein KAR5</fullName>
    </recommendedName>
</protein>
<feature type="region of interest" description="Disordered" evidence="12">
    <location>
        <begin position="514"/>
        <end position="548"/>
    </location>
</feature>
<evidence type="ECO:0000256" key="2">
    <source>
        <dbReference type="ARBA" id="ARBA00010473"/>
    </source>
</evidence>
<evidence type="ECO:0000256" key="6">
    <source>
        <dbReference type="ARBA" id="ARBA00022824"/>
    </source>
</evidence>
<keyword evidence="6 11" id="KW-0256">Endoplasmic reticulum</keyword>
<reference evidence="14" key="2">
    <citation type="submission" date="2015-01" db="EMBL/GenBank/DDBJ databases">
        <title>Evolutionary Origins and Diversification of the Mycorrhizal Mutualists.</title>
        <authorList>
            <consortium name="DOE Joint Genome Institute"/>
            <consortium name="Mycorrhizal Genomics Consortium"/>
            <person name="Kohler A."/>
            <person name="Kuo A."/>
            <person name="Nagy L.G."/>
            <person name="Floudas D."/>
            <person name="Copeland A."/>
            <person name="Barry K.W."/>
            <person name="Cichocki N."/>
            <person name="Veneault-Fourrey C."/>
            <person name="LaButti K."/>
            <person name="Lindquist E.A."/>
            <person name="Lipzen A."/>
            <person name="Lundell T."/>
            <person name="Morin E."/>
            <person name="Murat C."/>
            <person name="Riley R."/>
            <person name="Ohm R."/>
            <person name="Sun H."/>
            <person name="Tunlid A."/>
            <person name="Henrissat B."/>
            <person name="Grigoriev I.V."/>
            <person name="Hibbett D.S."/>
            <person name="Martin F."/>
        </authorList>
    </citation>
    <scope>NUCLEOTIDE SEQUENCE [LARGE SCALE GENOMIC DNA]</scope>
    <source>
        <strain evidence="14">MAFF 305830</strain>
    </source>
</reference>
<feature type="transmembrane region" description="Helical" evidence="11">
    <location>
        <begin position="440"/>
        <end position="468"/>
    </location>
</feature>
<feature type="compositionally biased region" description="Polar residues" evidence="12">
    <location>
        <begin position="514"/>
        <end position="524"/>
    </location>
</feature>
<dbReference type="GO" id="GO:0005789">
    <property type="term" value="C:endoplasmic reticulum membrane"/>
    <property type="evidence" value="ECO:0007669"/>
    <property type="project" value="UniProtKB-SubCell"/>
</dbReference>
<dbReference type="Pfam" id="PF04163">
    <property type="entry name" value="Tht1"/>
    <property type="match status" value="1"/>
</dbReference>
<dbReference type="HOGENOM" id="CLU_497118_0_0_1"/>
<evidence type="ECO:0000313" key="14">
    <source>
        <dbReference type="Proteomes" id="UP000054097"/>
    </source>
</evidence>
<sequence>MAVLFLFIHPCSGIWFLGIFGNQWFSISVYLNNCFLQKVVELSISQLEKDTVFQNLDLAATFKPNSDCFRDVIGNLDSRCEDMENSQEDRVDAAISMAICELQTIEHAPVPMECNPSVKSWYSAVHSSKCCVEALYRSPQLWSSYSGYLRQIPQLCFAYRRWHDIDTAKRIYQNATFEKVSLLKILKRHHEELLERESAFSGNLENLASIGAKLGLAANLFDVKANHVLDDLRHSWSEERKEIDSSHRNFHKLIHEQVQAHGNELSAVAHRTAEQHAAALQALLKDTSHSLNLVRDSLDGLSSHVGSLSVITRDAQGEWPKLQAGLVTFANVLTSVNGAMEHISTKMQFQVNVMNELTSKQEHLSRQLASLSLSMAEISATVMVHMQDINETALSMKQGLLHPNNVSILGWILQRFTHVMPLFHLVDMYSLQTVSRPATWLFVCILRLAWSCLSPVLSFLASAFLVLLSRRFFSRTPIGSTWSRPYKLWNIFGATSTASSKGIAKDTGRAARVTFSTDPISSQRPGPPRLRTSGLSSRAMSAPPSGPL</sequence>
<keyword evidence="10 11" id="KW-0539">Nucleus</keyword>
<accession>A0A0C3AV69</accession>
<comment type="subcellular location">
    <subcellularLocation>
        <location evidence="11">Endoplasmic reticulum membrane</location>
    </subcellularLocation>
    <subcellularLocation>
        <location evidence="11">Nucleus membrane</location>
    </subcellularLocation>
</comment>
<dbReference type="EMBL" id="KN824330">
    <property type="protein sequence ID" value="KIM23919.1"/>
    <property type="molecule type" value="Genomic_DNA"/>
</dbReference>
<dbReference type="AlphaFoldDB" id="A0A0C3AV69"/>
<name>A0A0C3AV69_SERVB</name>
<dbReference type="Proteomes" id="UP000054097">
    <property type="component" value="Unassembled WGS sequence"/>
</dbReference>
<keyword evidence="4 11" id="KW-0812">Transmembrane</keyword>
<keyword evidence="8 11" id="KW-0472">Membrane</keyword>
<comment type="similarity">
    <text evidence="2 11">Belongs to the KAR5 family.</text>
</comment>
<evidence type="ECO:0000256" key="4">
    <source>
        <dbReference type="ARBA" id="ARBA00022692"/>
    </source>
</evidence>
<proteinExistence type="inferred from homology"/>
<keyword evidence="14" id="KW-1185">Reference proteome</keyword>